<evidence type="ECO:0000313" key="2">
    <source>
        <dbReference type="Proteomes" id="UP000033870"/>
    </source>
</evidence>
<proteinExistence type="predicted"/>
<organism evidence="1 2">
    <name type="scientific">Candidatus Magasanikbacteria bacterium GW2011_GWA2_56_11</name>
    <dbReference type="NCBI Taxonomy" id="1619044"/>
    <lineage>
        <taxon>Bacteria</taxon>
        <taxon>Candidatus Magasanikiibacteriota</taxon>
    </lineage>
</organism>
<reference evidence="1 2" key="1">
    <citation type="journal article" date="2015" name="Nature">
        <title>rRNA introns, odd ribosomes, and small enigmatic genomes across a large radiation of phyla.</title>
        <authorList>
            <person name="Brown C.T."/>
            <person name="Hug L.A."/>
            <person name="Thomas B.C."/>
            <person name="Sharon I."/>
            <person name="Castelle C.J."/>
            <person name="Singh A."/>
            <person name="Wilkins M.J."/>
            <person name="Williams K.H."/>
            <person name="Banfield J.F."/>
        </authorList>
    </citation>
    <scope>NUCLEOTIDE SEQUENCE [LARGE SCALE GENOMIC DNA]</scope>
</reference>
<comment type="caution">
    <text evidence="1">The sequence shown here is derived from an EMBL/GenBank/DDBJ whole genome shotgun (WGS) entry which is preliminary data.</text>
</comment>
<accession>A0A0G1YD66</accession>
<protein>
    <recommendedName>
        <fullName evidence="3">Response regulatory domain-containing protein</fullName>
    </recommendedName>
</protein>
<name>A0A0G1YD66_9BACT</name>
<evidence type="ECO:0008006" key="3">
    <source>
        <dbReference type="Google" id="ProtNLM"/>
    </source>
</evidence>
<sequence>MAKILVVDRRPQLTRFLRGQRRDGNCSWDVLCAASGQEAIQVASAERELSVILVTDEILPGMTRDQVVEGLSALDLEVPVVLARFEDIQARPEWLAPFLDV</sequence>
<dbReference type="Proteomes" id="UP000033870">
    <property type="component" value="Unassembled WGS sequence"/>
</dbReference>
<dbReference type="SUPFAM" id="SSF52172">
    <property type="entry name" value="CheY-like"/>
    <property type="match status" value="1"/>
</dbReference>
<evidence type="ECO:0000313" key="1">
    <source>
        <dbReference type="EMBL" id="KKW41453.1"/>
    </source>
</evidence>
<dbReference type="Gene3D" id="3.40.50.2300">
    <property type="match status" value="1"/>
</dbReference>
<dbReference type="EMBL" id="LCRX01000019">
    <property type="protein sequence ID" value="KKW41453.1"/>
    <property type="molecule type" value="Genomic_DNA"/>
</dbReference>
<dbReference type="AlphaFoldDB" id="A0A0G1YD66"/>
<gene>
    <name evidence="1" type="ORF">UY92_C0019G0009</name>
</gene>
<dbReference type="InterPro" id="IPR011006">
    <property type="entry name" value="CheY-like_superfamily"/>
</dbReference>